<protein>
    <submittedName>
        <fullName evidence="1">Uncharacterized protein</fullName>
    </submittedName>
</protein>
<reference evidence="1" key="2">
    <citation type="journal article" date="2015" name="Fish Shellfish Immunol.">
        <title>Early steps in the European eel (Anguilla anguilla)-Vibrio vulnificus interaction in the gills: Role of the RtxA13 toxin.</title>
        <authorList>
            <person name="Callol A."/>
            <person name="Pajuelo D."/>
            <person name="Ebbesson L."/>
            <person name="Teles M."/>
            <person name="MacKenzie S."/>
            <person name="Amaro C."/>
        </authorList>
    </citation>
    <scope>NUCLEOTIDE SEQUENCE</scope>
</reference>
<name>A0A0E9S234_ANGAN</name>
<proteinExistence type="predicted"/>
<dbReference type="AlphaFoldDB" id="A0A0E9S234"/>
<evidence type="ECO:0000313" key="1">
    <source>
        <dbReference type="EMBL" id="JAH35247.1"/>
    </source>
</evidence>
<dbReference type="EMBL" id="GBXM01073330">
    <property type="protein sequence ID" value="JAH35247.1"/>
    <property type="molecule type" value="Transcribed_RNA"/>
</dbReference>
<sequence length="28" mass="3235">MRVVYGFDECLVRTATVMNLQDEKLVGF</sequence>
<organism evidence="1">
    <name type="scientific">Anguilla anguilla</name>
    <name type="common">European freshwater eel</name>
    <name type="synonym">Muraena anguilla</name>
    <dbReference type="NCBI Taxonomy" id="7936"/>
    <lineage>
        <taxon>Eukaryota</taxon>
        <taxon>Metazoa</taxon>
        <taxon>Chordata</taxon>
        <taxon>Craniata</taxon>
        <taxon>Vertebrata</taxon>
        <taxon>Euteleostomi</taxon>
        <taxon>Actinopterygii</taxon>
        <taxon>Neopterygii</taxon>
        <taxon>Teleostei</taxon>
        <taxon>Anguilliformes</taxon>
        <taxon>Anguillidae</taxon>
        <taxon>Anguilla</taxon>
    </lineage>
</organism>
<reference evidence="1" key="1">
    <citation type="submission" date="2014-11" db="EMBL/GenBank/DDBJ databases">
        <authorList>
            <person name="Amaro Gonzalez C."/>
        </authorList>
    </citation>
    <scope>NUCLEOTIDE SEQUENCE</scope>
</reference>
<accession>A0A0E9S234</accession>